<gene>
    <name evidence="1" type="ORF">ETAA8_18050</name>
</gene>
<dbReference type="AlphaFoldDB" id="A0A517Y905"/>
<dbReference type="Proteomes" id="UP000315017">
    <property type="component" value="Chromosome"/>
</dbReference>
<keyword evidence="2" id="KW-1185">Reference proteome</keyword>
<dbReference type="EMBL" id="CP036274">
    <property type="protein sequence ID" value="QDU26724.1"/>
    <property type="molecule type" value="Genomic_DNA"/>
</dbReference>
<proteinExistence type="predicted"/>
<evidence type="ECO:0000313" key="2">
    <source>
        <dbReference type="Proteomes" id="UP000315017"/>
    </source>
</evidence>
<accession>A0A517Y905</accession>
<dbReference type="KEGG" id="aagg:ETAA8_18050"/>
<organism evidence="1 2">
    <name type="scientific">Anatilimnocola aggregata</name>
    <dbReference type="NCBI Taxonomy" id="2528021"/>
    <lineage>
        <taxon>Bacteria</taxon>
        <taxon>Pseudomonadati</taxon>
        <taxon>Planctomycetota</taxon>
        <taxon>Planctomycetia</taxon>
        <taxon>Pirellulales</taxon>
        <taxon>Pirellulaceae</taxon>
        <taxon>Anatilimnocola</taxon>
    </lineage>
</organism>
<evidence type="ECO:0000313" key="1">
    <source>
        <dbReference type="EMBL" id="QDU26724.1"/>
    </source>
</evidence>
<sequence length="80" mass="9267">MRPDQHPRPNEPVNHIPVKNKLEFRVLRHGIVELKGLIGSLYFRKQTSIAGAKCQHNLRGLARRVLFTIERMCLANNRVI</sequence>
<reference evidence="1 2" key="1">
    <citation type="submission" date="2019-02" db="EMBL/GenBank/DDBJ databases">
        <title>Deep-cultivation of Planctomycetes and their phenomic and genomic characterization uncovers novel biology.</title>
        <authorList>
            <person name="Wiegand S."/>
            <person name="Jogler M."/>
            <person name="Boedeker C."/>
            <person name="Pinto D."/>
            <person name="Vollmers J."/>
            <person name="Rivas-Marin E."/>
            <person name="Kohn T."/>
            <person name="Peeters S.H."/>
            <person name="Heuer A."/>
            <person name="Rast P."/>
            <person name="Oberbeckmann S."/>
            <person name="Bunk B."/>
            <person name="Jeske O."/>
            <person name="Meyerdierks A."/>
            <person name="Storesund J.E."/>
            <person name="Kallscheuer N."/>
            <person name="Luecker S."/>
            <person name="Lage O.M."/>
            <person name="Pohl T."/>
            <person name="Merkel B.J."/>
            <person name="Hornburger P."/>
            <person name="Mueller R.-W."/>
            <person name="Bruemmer F."/>
            <person name="Labrenz M."/>
            <person name="Spormann A.M."/>
            <person name="Op den Camp H."/>
            <person name="Overmann J."/>
            <person name="Amann R."/>
            <person name="Jetten M.S.M."/>
            <person name="Mascher T."/>
            <person name="Medema M.H."/>
            <person name="Devos D.P."/>
            <person name="Kaster A.-K."/>
            <person name="Ovreas L."/>
            <person name="Rohde M."/>
            <person name="Galperin M.Y."/>
            <person name="Jogler C."/>
        </authorList>
    </citation>
    <scope>NUCLEOTIDE SEQUENCE [LARGE SCALE GENOMIC DNA]</scope>
    <source>
        <strain evidence="1 2">ETA_A8</strain>
    </source>
</reference>
<protein>
    <submittedName>
        <fullName evidence="1">Uncharacterized protein</fullName>
    </submittedName>
</protein>
<name>A0A517Y905_9BACT</name>